<dbReference type="Proteomes" id="UP001178507">
    <property type="component" value="Unassembled WGS sequence"/>
</dbReference>
<gene>
    <name evidence="2" type="ORF">EVOR1521_LOCUS9123</name>
</gene>
<organism evidence="2 3">
    <name type="scientific">Effrenium voratum</name>
    <dbReference type="NCBI Taxonomy" id="2562239"/>
    <lineage>
        <taxon>Eukaryota</taxon>
        <taxon>Sar</taxon>
        <taxon>Alveolata</taxon>
        <taxon>Dinophyceae</taxon>
        <taxon>Suessiales</taxon>
        <taxon>Symbiodiniaceae</taxon>
        <taxon>Effrenium</taxon>
    </lineage>
</organism>
<proteinExistence type="predicted"/>
<feature type="region of interest" description="Disordered" evidence="1">
    <location>
        <begin position="140"/>
        <end position="202"/>
    </location>
</feature>
<dbReference type="EMBL" id="CAUJNA010000808">
    <property type="protein sequence ID" value="CAJ1381426.1"/>
    <property type="molecule type" value="Genomic_DNA"/>
</dbReference>
<feature type="compositionally biased region" description="Gly residues" evidence="1">
    <location>
        <begin position="184"/>
        <end position="193"/>
    </location>
</feature>
<comment type="caution">
    <text evidence="2">The sequence shown here is derived from an EMBL/GenBank/DDBJ whole genome shotgun (WGS) entry which is preliminary data.</text>
</comment>
<dbReference type="AlphaFoldDB" id="A0AA36I5F5"/>
<evidence type="ECO:0000313" key="3">
    <source>
        <dbReference type="Proteomes" id="UP001178507"/>
    </source>
</evidence>
<evidence type="ECO:0000313" key="2">
    <source>
        <dbReference type="EMBL" id="CAJ1381426.1"/>
    </source>
</evidence>
<keyword evidence="3" id="KW-1185">Reference proteome</keyword>
<accession>A0AA36I5F5</accession>
<evidence type="ECO:0000256" key="1">
    <source>
        <dbReference type="SAM" id="MobiDB-lite"/>
    </source>
</evidence>
<protein>
    <submittedName>
        <fullName evidence="2">Uncharacterized protein</fullName>
    </submittedName>
</protein>
<sequence length="202" mass="21642">MVFLSFRRKSRFRRRQSWCPNAIATEQAIAELAGVQHCEARVSEDNQRLVLLVSGSSSEAELKQKALSLGRGYMLSQVKMVDSGDWKFNALGKLLRNAVPLEEVVREVKQSADLGGGGPDVVHCGAGGSSLEQRYLVPEQSPQRAAGFREQAVAGHRAGALHAGPRQEQELRTPQLAEAVRDGAGPGDLGPAGDGCSTATPR</sequence>
<name>A0AA36I5F5_9DINO</name>
<reference evidence="2" key="1">
    <citation type="submission" date="2023-08" db="EMBL/GenBank/DDBJ databases">
        <authorList>
            <person name="Chen Y."/>
            <person name="Shah S."/>
            <person name="Dougan E. K."/>
            <person name="Thang M."/>
            <person name="Chan C."/>
        </authorList>
    </citation>
    <scope>NUCLEOTIDE SEQUENCE</scope>
</reference>